<keyword evidence="2" id="KW-0285">Flavoprotein</keyword>
<evidence type="ECO:0000313" key="5">
    <source>
        <dbReference type="EMBL" id="OWW22855.1"/>
    </source>
</evidence>
<dbReference type="Proteomes" id="UP000197535">
    <property type="component" value="Unassembled WGS sequence"/>
</dbReference>
<dbReference type="InterPro" id="IPR016164">
    <property type="entry name" value="FAD-linked_Oxase-like_C"/>
</dbReference>
<dbReference type="Gene3D" id="3.30.465.10">
    <property type="match status" value="1"/>
</dbReference>
<name>A0A254TK23_9BURK</name>
<dbReference type="EMBL" id="LSTO01000001">
    <property type="protein sequence ID" value="OWW22855.1"/>
    <property type="molecule type" value="Genomic_DNA"/>
</dbReference>
<dbReference type="PROSITE" id="PS51387">
    <property type="entry name" value="FAD_PCMH"/>
    <property type="match status" value="1"/>
</dbReference>
<feature type="domain" description="FAD-binding PCMH-type" evidence="4">
    <location>
        <begin position="36"/>
        <end position="223"/>
    </location>
</feature>
<keyword evidence="6" id="KW-1185">Reference proteome</keyword>
<dbReference type="InterPro" id="IPR016167">
    <property type="entry name" value="FAD-bd_PCMH_sub1"/>
</dbReference>
<dbReference type="PANTHER" id="PTHR11748:SF111">
    <property type="entry name" value="D-LACTATE DEHYDROGENASE, MITOCHONDRIAL-RELATED"/>
    <property type="match status" value="1"/>
</dbReference>
<evidence type="ECO:0000256" key="3">
    <source>
        <dbReference type="ARBA" id="ARBA00022827"/>
    </source>
</evidence>
<dbReference type="InterPro" id="IPR016166">
    <property type="entry name" value="FAD-bd_PCMH"/>
</dbReference>
<dbReference type="GO" id="GO:0071949">
    <property type="term" value="F:FAD binding"/>
    <property type="evidence" value="ECO:0007669"/>
    <property type="project" value="InterPro"/>
</dbReference>
<dbReference type="OrthoDB" id="9811557at2"/>
<dbReference type="Gene3D" id="3.30.43.10">
    <property type="entry name" value="Uridine Diphospho-n-acetylenolpyruvylglucosamine Reductase, domain 2"/>
    <property type="match status" value="1"/>
</dbReference>
<dbReference type="Gene3D" id="3.40.462.10">
    <property type="entry name" value="FAD-linked oxidases, C-terminal domain"/>
    <property type="match status" value="1"/>
</dbReference>
<evidence type="ECO:0000259" key="4">
    <source>
        <dbReference type="PROSITE" id="PS51387"/>
    </source>
</evidence>
<dbReference type="Pfam" id="PF01565">
    <property type="entry name" value="FAD_binding_4"/>
    <property type="match status" value="1"/>
</dbReference>
<keyword evidence="3" id="KW-0274">FAD</keyword>
<evidence type="ECO:0000313" key="6">
    <source>
        <dbReference type="Proteomes" id="UP000197535"/>
    </source>
</evidence>
<dbReference type="AlphaFoldDB" id="A0A254TK23"/>
<accession>A0A254TK23</accession>
<dbReference type="GO" id="GO:0004458">
    <property type="term" value="F:D-lactate dehydrogenase (cytochrome) activity"/>
    <property type="evidence" value="ECO:0007669"/>
    <property type="project" value="TreeGrafter"/>
</dbReference>
<dbReference type="InterPro" id="IPR036318">
    <property type="entry name" value="FAD-bd_PCMH-like_sf"/>
</dbReference>
<dbReference type="InterPro" id="IPR016169">
    <property type="entry name" value="FAD-bd_PCMH_sub2"/>
</dbReference>
<evidence type="ECO:0000256" key="1">
    <source>
        <dbReference type="ARBA" id="ARBA00008000"/>
    </source>
</evidence>
<organism evidence="5 6">
    <name type="scientific">Noviherbaspirillum denitrificans</name>
    <dbReference type="NCBI Taxonomy" id="1968433"/>
    <lineage>
        <taxon>Bacteria</taxon>
        <taxon>Pseudomonadati</taxon>
        <taxon>Pseudomonadota</taxon>
        <taxon>Betaproteobacteria</taxon>
        <taxon>Burkholderiales</taxon>
        <taxon>Oxalobacteraceae</taxon>
        <taxon>Noviherbaspirillum</taxon>
    </lineage>
</organism>
<dbReference type="SUPFAM" id="SSF56176">
    <property type="entry name" value="FAD-binding/transporter-associated domain-like"/>
    <property type="match status" value="1"/>
</dbReference>
<dbReference type="InterPro" id="IPR016170">
    <property type="entry name" value="Cytok_DH_C_sf"/>
</dbReference>
<proteinExistence type="inferred from homology"/>
<dbReference type="PANTHER" id="PTHR11748">
    <property type="entry name" value="D-LACTATE DEHYDROGENASE"/>
    <property type="match status" value="1"/>
</dbReference>
<dbReference type="GO" id="GO:1903457">
    <property type="term" value="P:lactate catabolic process"/>
    <property type="evidence" value="ECO:0007669"/>
    <property type="project" value="TreeGrafter"/>
</dbReference>
<evidence type="ECO:0000256" key="2">
    <source>
        <dbReference type="ARBA" id="ARBA00022630"/>
    </source>
</evidence>
<dbReference type="InterPro" id="IPR006094">
    <property type="entry name" value="Oxid_FAD_bind_N"/>
</dbReference>
<dbReference type="GO" id="GO:0008720">
    <property type="term" value="F:D-lactate dehydrogenase (NAD+) activity"/>
    <property type="evidence" value="ECO:0007669"/>
    <property type="project" value="TreeGrafter"/>
</dbReference>
<protein>
    <submittedName>
        <fullName evidence="5">FAD-linked oxidase</fullName>
    </submittedName>
</protein>
<reference evidence="5 6" key="1">
    <citation type="submission" date="2016-02" db="EMBL/GenBank/DDBJ databases">
        <authorList>
            <person name="Wen L."/>
            <person name="He K."/>
            <person name="Yang H."/>
        </authorList>
    </citation>
    <scope>NUCLEOTIDE SEQUENCE [LARGE SCALE GENOMIC DNA]</scope>
    <source>
        <strain evidence="5 6">TSA40</strain>
    </source>
</reference>
<sequence length="531" mass="57399">MNLTAAIGEWQTLLGAANVLQADDAQKAYDKDASGIKRRIPAALRIQDAGSVPEAMRIAARNKIAVYPISTGHNWGYGTSLPVRDDCVIIDLSGMRKIVHFDAELGVVTVEPGVTQEMLAEFLDAGGHPFLVPVTGGGPQCSLLGNALERGYGITPYTDHFAAVTDIEAVLADGSLYRTALREAAGDDLARLFKWGLGTYSAGLFTQSGFGIVTRMTIALARRPECVKVCFFSLKEDALLEPTVAAIRDIISRLPGTIGGINLMNQHRVLAMSAPYPTDRIGPDGLIPESVIQELGRQYQVFPWTGFGTVYGTRRMVAAAQKEMKAALAGKVSRLVFISPAGAKALSKLAAFLPGAAGQRLGSTSNTLAKALELVNGRPNETALPLAYWRNPTPPQGDSLDPSRDGCGLIWYAPLVPMRPGSVRAYADMVKRIAVAHGIEPLITFTSISDKLFDSTVPIIFRREDEQALARATACYENLLQEGRLSGFFPYRVGVNTMSTLSSLQNDSLRFHKRLRHAVDPDNLLSPGRYQ</sequence>
<dbReference type="SUPFAM" id="SSF55103">
    <property type="entry name" value="FAD-linked oxidases, C-terminal domain"/>
    <property type="match status" value="1"/>
</dbReference>
<comment type="similarity">
    <text evidence="1">Belongs to the FAD-binding oxidoreductase/transferase type 4 family.</text>
</comment>
<gene>
    <name evidence="5" type="ORF">AYR66_13780</name>
</gene>
<comment type="caution">
    <text evidence="5">The sequence shown here is derived from an EMBL/GenBank/DDBJ whole genome shotgun (WGS) entry which is preliminary data.</text>
</comment>